<organism evidence="4 5">
    <name type="scientific">Magallana gigas</name>
    <name type="common">Pacific oyster</name>
    <name type="synonym">Crassostrea gigas</name>
    <dbReference type="NCBI Taxonomy" id="29159"/>
    <lineage>
        <taxon>Eukaryota</taxon>
        <taxon>Metazoa</taxon>
        <taxon>Spiralia</taxon>
        <taxon>Lophotrochozoa</taxon>
        <taxon>Mollusca</taxon>
        <taxon>Bivalvia</taxon>
        <taxon>Autobranchia</taxon>
        <taxon>Pteriomorphia</taxon>
        <taxon>Ostreida</taxon>
        <taxon>Ostreoidea</taxon>
        <taxon>Ostreidae</taxon>
        <taxon>Magallana</taxon>
    </lineage>
</organism>
<evidence type="ECO:0000313" key="4">
    <source>
        <dbReference type="EnsemblMetazoa" id="G3568.5:cds"/>
    </source>
</evidence>
<name>A0A8W8MQZ1_MAGGI</name>
<dbReference type="GO" id="GO:0004061">
    <property type="term" value="F:arylformamidase activity"/>
    <property type="evidence" value="ECO:0007669"/>
    <property type="project" value="TreeGrafter"/>
</dbReference>
<dbReference type="SUPFAM" id="SSF53474">
    <property type="entry name" value="alpha/beta-Hydrolases"/>
    <property type="match status" value="1"/>
</dbReference>
<protein>
    <recommendedName>
        <fullName evidence="3">Alpha/beta hydrolase fold-3 domain-containing protein</fullName>
    </recommendedName>
</protein>
<proteinExistence type="predicted"/>
<dbReference type="Gene3D" id="3.40.50.1820">
    <property type="entry name" value="alpha/beta hydrolase"/>
    <property type="match status" value="2"/>
</dbReference>
<dbReference type="EnsemblMetazoa" id="G3568.2">
    <property type="protein sequence ID" value="G3568.2:cds"/>
    <property type="gene ID" value="G3568"/>
</dbReference>
<evidence type="ECO:0000256" key="2">
    <source>
        <dbReference type="SAM" id="Phobius"/>
    </source>
</evidence>
<sequence>MSTRHAPGEMEISCRKKTSRKDYEIFGDISYETLEKTSHKTVFDLYLPRSRGGADLTPRPSQPVAVFVHGGGWRRGDKDTWRHFVFQDVNFLAAFFYWCYGLYGNVGKEFARRGIPCIVTSYPLTKLKTPWLLLEMATSYFGSVIFCGILLFMIFISVFVIDFLTGLIFITVFPRQRFSITVSDVLTVYLVFVNLVTLFVISIQRSKHGLQTHHVIALWAVLLGHLFAVILLEHSLLSLWMFSFLTVQGTLLQLNLRSEDYTHDDQLTALSKCIKKVVDIGQETRYYDYNSLFLIGHSAGGHLCSLIALRPDVLASAGVESTSIKGVVAISAVLQVEKLNTPALRPLYLHPTFGKDPDDWSSACPMSRLQNKEYSDLPNFLVITAEKDWHLHHEAAMFAEELGGRDAHRGSVVFPRTTHLSIICNFDRECEVLNTSVANQCVQFIQQTYDAEQTSTTCALQRNRGNVT</sequence>
<keyword evidence="2" id="KW-1133">Transmembrane helix</keyword>
<dbReference type="EnsemblMetazoa" id="G3568.4">
    <property type="protein sequence ID" value="G3568.4:cds"/>
    <property type="gene ID" value="G3568"/>
</dbReference>
<evidence type="ECO:0000256" key="1">
    <source>
        <dbReference type="ARBA" id="ARBA00022801"/>
    </source>
</evidence>
<accession>A0A8W8MQZ1</accession>
<keyword evidence="5" id="KW-1185">Reference proteome</keyword>
<dbReference type="Proteomes" id="UP000005408">
    <property type="component" value="Unassembled WGS sequence"/>
</dbReference>
<dbReference type="InterPro" id="IPR029058">
    <property type="entry name" value="AB_hydrolase_fold"/>
</dbReference>
<keyword evidence="2" id="KW-0812">Transmembrane</keyword>
<reference evidence="4" key="1">
    <citation type="submission" date="2022-08" db="UniProtKB">
        <authorList>
            <consortium name="EnsemblMetazoa"/>
        </authorList>
    </citation>
    <scope>IDENTIFICATION</scope>
    <source>
        <strain evidence="4">05x7-T-G4-1.051#20</strain>
    </source>
</reference>
<dbReference type="Pfam" id="PF07859">
    <property type="entry name" value="Abhydrolase_3"/>
    <property type="match status" value="1"/>
</dbReference>
<feature type="domain" description="Alpha/beta hydrolase fold-3" evidence="3">
    <location>
        <begin position="263"/>
        <end position="419"/>
    </location>
</feature>
<keyword evidence="2" id="KW-0472">Membrane</keyword>
<dbReference type="InterPro" id="IPR013094">
    <property type="entry name" value="AB_hydrolase_3"/>
</dbReference>
<dbReference type="InterPro" id="IPR050300">
    <property type="entry name" value="GDXG_lipolytic_enzyme"/>
</dbReference>
<feature type="transmembrane region" description="Helical" evidence="2">
    <location>
        <begin position="215"/>
        <end position="232"/>
    </location>
</feature>
<keyword evidence="1" id="KW-0378">Hydrolase</keyword>
<dbReference type="EnsemblMetazoa" id="G3568.5">
    <property type="protein sequence ID" value="G3568.5:cds"/>
    <property type="gene ID" value="G3568"/>
</dbReference>
<feature type="transmembrane region" description="Helical" evidence="2">
    <location>
        <begin position="84"/>
        <end position="103"/>
    </location>
</feature>
<dbReference type="AlphaFoldDB" id="A0A8W8MQZ1"/>
<evidence type="ECO:0000259" key="3">
    <source>
        <dbReference type="Pfam" id="PF07859"/>
    </source>
</evidence>
<dbReference type="PANTHER" id="PTHR48081:SF33">
    <property type="entry name" value="KYNURENINE FORMAMIDASE"/>
    <property type="match status" value="1"/>
</dbReference>
<feature type="transmembrane region" description="Helical" evidence="2">
    <location>
        <begin position="140"/>
        <end position="173"/>
    </location>
</feature>
<dbReference type="EnsemblMetazoa" id="G3568.3">
    <property type="protein sequence ID" value="G3568.3:cds"/>
    <property type="gene ID" value="G3568"/>
</dbReference>
<dbReference type="PANTHER" id="PTHR48081">
    <property type="entry name" value="AB HYDROLASE SUPERFAMILY PROTEIN C4A8.06C"/>
    <property type="match status" value="1"/>
</dbReference>
<dbReference type="EnsemblMetazoa" id="G3568.1">
    <property type="protein sequence ID" value="G3568.1:cds"/>
    <property type="gene ID" value="G3568"/>
</dbReference>
<feature type="transmembrane region" description="Helical" evidence="2">
    <location>
        <begin position="185"/>
        <end position="203"/>
    </location>
</feature>
<dbReference type="OMA" id="DIFFANI"/>
<evidence type="ECO:0000313" key="5">
    <source>
        <dbReference type="Proteomes" id="UP000005408"/>
    </source>
</evidence>